<evidence type="ECO:0000313" key="1">
    <source>
        <dbReference type="EMBL" id="AMA75833.1"/>
    </source>
</evidence>
<protein>
    <submittedName>
        <fullName evidence="1">Uncharacterized protein</fullName>
    </submittedName>
</protein>
<organism evidence="1 2">
    <name type="scientific">Thermus parvatiensis</name>
    <dbReference type="NCBI Taxonomy" id="456163"/>
    <lineage>
        <taxon>Bacteria</taxon>
        <taxon>Thermotogati</taxon>
        <taxon>Deinococcota</taxon>
        <taxon>Deinococci</taxon>
        <taxon>Thermales</taxon>
        <taxon>Thermaceae</taxon>
        <taxon>Thermus</taxon>
    </lineage>
</organism>
<dbReference type="Proteomes" id="UP000061630">
    <property type="component" value="Chromosome"/>
</dbReference>
<dbReference type="EMBL" id="CP014141">
    <property type="protein sequence ID" value="AMA75833.1"/>
    <property type="molecule type" value="Genomic_DNA"/>
</dbReference>
<evidence type="ECO:0000313" key="2">
    <source>
        <dbReference type="Proteomes" id="UP000061630"/>
    </source>
</evidence>
<dbReference type="KEGG" id="tpar:AV541_07250"/>
<dbReference type="RefSeq" id="WP_060384598.1">
    <property type="nucleotide sequence ID" value="NZ_CP014141.1"/>
</dbReference>
<accession>A0A109QJV7</accession>
<reference evidence="1 2" key="1">
    <citation type="submission" date="2016-01" db="EMBL/GenBank/DDBJ databases">
        <title>Genome sequence of Thermus parvatiensis, a thermophile isolated from a hot water spring.</title>
        <authorList>
            <person name="Tripathi C."/>
            <person name="Lal R."/>
        </authorList>
    </citation>
    <scope>NUCLEOTIDE SEQUENCE [LARGE SCALE GENOMIC DNA]</scope>
    <source>
        <strain evidence="1 2">RL</strain>
    </source>
</reference>
<sequence length="208" mass="23446">MRRGLAVLLPFLPLALAWQPALDLELARQVVDGAYSRIPPLPTAVEHSPLEVRVLRGEGCLPFPGSRPVWARVAGQAEVVEILAERARNEFRRVQAEEVLPEAKRLLPDGHLRVYLRLSGLKRLEHRAAYTLGVRLKTPEGESYVRAYRATYLDDWQEKEDGYTGTLVFYLDLSGKPVDPKGPLEVVFLTESEKDCLYAFTVNLGAFY</sequence>
<name>A0A109QJV7_9DEIN</name>
<gene>
    <name evidence="1" type="ORF">AV541_07250</name>
</gene>
<proteinExistence type="predicted"/>
<dbReference type="AlphaFoldDB" id="A0A109QJV7"/>